<evidence type="ECO:0000256" key="2">
    <source>
        <dbReference type="SAM" id="MobiDB-lite"/>
    </source>
</evidence>
<dbReference type="HOGENOM" id="CLU_031300_0_0_1"/>
<evidence type="ECO:0000259" key="3">
    <source>
        <dbReference type="PROSITE" id="PS50048"/>
    </source>
</evidence>
<keyword evidence="1" id="KW-0539">Nucleus</keyword>
<feature type="region of interest" description="Disordered" evidence="2">
    <location>
        <begin position="43"/>
        <end position="84"/>
    </location>
</feature>
<evidence type="ECO:0000313" key="5">
    <source>
        <dbReference type="Proteomes" id="UP000016923"/>
    </source>
</evidence>
<accession>S3CRT3</accession>
<dbReference type="Gene3D" id="4.10.240.10">
    <property type="entry name" value="Zn(2)-C6 fungal-type DNA-binding domain"/>
    <property type="match status" value="1"/>
</dbReference>
<feature type="compositionally biased region" description="Basic and acidic residues" evidence="2">
    <location>
        <begin position="325"/>
        <end position="334"/>
    </location>
</feature>
<dbReference type="VEuPathDB" id="FungiDB:F503_07114"/>
<dbReference type="GO" id="GO:0000981">
    <property type="term" value="F:DNA-binding transcription factor activity, RNA polymerase II-specific"/>
    <property type="evidence" value="ECO:0007669"/>
    <property type="project" value="InterPro"/>
</dbReference>
<feature type="region of interest" description="Disordered" evidence="2">
    <location>
        <begin position="315"/>
        <end position="342"/>
    </location>
</feature>
<proteinExistence type="predicted"/>
<dbReference type="OrthoDB" id="4330117at2759"/>
<dbReference type="SUPFAM" id="SSF57701">
    <property type="entry name" value="Zn2/Cys6 DNA-binding domain"/>
    <property type="match status" value="1"/>
</dbReference>
<feature type="domain" description="Zn(2)-C6 fungal-type" evidence="3">
    <location>
        <begin position="9"/>
        <end position="38"/>
    </location>
</feature>
<dbReference type="CDD" id="cd00067">
    <property type="entry name" value="GAL4"/>
    <property type="match status" value="1"/>
</dbReference>
<gene>
    <name evidence="4" type="ORF">F503_07114</name>
</gene>
<keyword evidence="5" id="KW-1185">Reference proteome</keyword>
<sequence length="659" mass="71061">MAEGPIRRACNRCHTQKLSCKRVRNEPCERCVRLKAECKSSPSLRFRKPSNSNSGNNAGKSNNRHTTSSHREQQTSKRPSNIGLSHVADFPNVAVPYPGPYSFDGMAEHLWPAHSVDAGLLFYRPDGNQIYQTLPPSQIPFYDGPGSMLDNSYVTSPIDSSAVSYPLATLTPSTVFPISGPVSNPWVLADPELNTNWNVESCPGISTAHKIHEHHSGIELQSTAAPLMGTLLANHNFDSGHMSAVDKTVLPRTTGPPVFSVGESMQRAHISHDKSAVTISKALFSELCAVSTQLLELGNAVPLVYELPSMLPQPEPPVTSFHNSNDSRHRDGRLSARSSSSSFRDSFFPMDNLFTLSQHFVEALQSACSPTRNYSSSSRHEGMSDCPPFVSTTGSGTNATTGMASERVDAESFVVLANSTYTAFLDVYQNVLQLVHATAKSAQPPAPTSTNTVDGSYVTNDDMKHSLQNNQVISDGTVQWKEETAKTCLDVCRFPDVSVGGFSIVSTPALQLGLGLRLADDFLAHFSHAIALLHKCFSPTLGGNVATTLGNCLPAVGVVAPAPTTAGNSTAYLTQHSTQNSSQHPPLVFSESFYTNGGMDTSMSWDTVTATSVPSSSTTDLLFTPQESGLTGTEPVNDITARELQLRQELTLLRNSFSH</sequence>
<organism evidence="4 5">
    <name type="scientific">Ophiostoma piceae (strain UAMH 11346)</name>
    <name type="common">Sap stain fungus</name>
    <dbReference type="NCBI Taxonomy" id="1262450"/>
    <lineage>
        <taxon>Eukaryota</taxon>
        <taxon>Fungi</taxon>
        <taxon>Dikarya</taxon>
        <taxon>Ascomycota</taxon>
        <taxon>Pezizomycotina</taxon>
        <taxon>Sordariomycetes</taxon>
        <taxon>Sordariomycetidae</taxon>
        <taxon>Ophiostomatales</taxon>
        <taxon>Ophiostomataceae</taxon>
        <taxon>Ophiostoma</taxon>
    </lineage>
</organism>
<dbReference type="GO" id="GO:0008270">
    <property type="term" value="F:zinc ion binding"/>
    <property type="evidence" value="ECO:0007669"/>
    <property type="project" value="InterPro"/>
</dbReference>
<dbReference type="eggNOG" id="ENOG502STRK">
    <property type="taxonomic scope" value="Eukaryota"/>
</dbReference>
<reference evidence="4 5" key="1">
    <citation type="journal article" date="2013" name="BMC Genomics">
        <title>The genome and transcriptome of the pine saprophyte Ophiostoma piceae, and a comparison with the bark beetle-associated pine pathogen Grosmannia clavigera.</title>
        <authorList>
            <person name="Haridas S."/>
            <person name="Wang Y."/>
            <person name="Lim L."/>
            <person name="Massoumi Alamouti S."/>
            <person name="Jackman S."/>
            <person name="Docking R."/>
            <person name="Robertson G."/>
            <person name="Birol I."/>
            <person name="Bohlmann J."/>
            <person name="Breuil C."/>
        </authorList>
    </citation>
    <scope>NUCLEOTIDE SEQUENCE [LARGE SCALE GENOMIC DNA]</scope>
    <source>
        <strain evidence="4 5">UAMH 11346</strain>
    </source>
</reference>
<dbReference type="InterPro" id="IPR001138">
    <property type="entry name" value="Zn2Cys6_DnaBD"/>
</dbReference>
<dbReference type="Proteomes" id="UP000016923">
    <property type="component" value="Unassembled WGS sequence"/>
</dbReference>
<dbReference type="InterPro" id="IPR036864">
    <property type="entry name" value="Zn2-C6_fun-type_DNA-bd_sf"/>
</dbReference>
<evidence type="ECO:0000256" key="1">
    <source>
        <dbReference type="ARBA" id="ARBA00023242"/>
    </source>
</evidence>
<dbReference type="PROSITE" id="PS50048">
    <property type="entry name" value="ZN2_CY6_FUNGAL_2"/>
    <property type="match status" value="1"/>
</dbReference>
<evidence type="ECO:0000313" key="4">
    <source>
        <dbReference type="EMBL" id="EPE09338.1"/>
    </source>
</evidence>
<feature type="compositionally biased region" description="Low complexity" evidence="2">
    <location>
        <begin position="50"/>
        <end position="61"/>
    </location>
</feature>
<name>S3CRT3_OPHP1</name>
<dbReference type="PROSITE" id="PS00463">
    <property type="entry name" value="ZN2_CY6_FUNGAL_1"/>
    <property type="match status" value="1"/>
</dbReference>
<dbReference type="AlphaFoldDB" id="S3CRT3"/>
<dbReference type="EMBL" id="KE148147">
    <property type="protein sequence ID" value="EPE09338.1"/>
    <property type="molecule type" value="Genomic_DNA"/>
</dbReference>
<protein>
    <submittedName>
        <fullName evidence="4">Fungal transcriptional regulatory protein</fullName>
    </submittedName>
</protein>
<dbReference type="STRING" id="1262450.S3CRT3"/>